<gene>
    <name evidence="1" type="ORF">LCGC14_2534200</name>
</gene>
<dbReference type="EMBL" id="LAZR01041195">
    <property type="protein sequence ID" value="KKL12595.1"/>
    <property type="molecule type" value="Genomic_DNA"/>
</dbReference>
<accession>A0A0F9AT06</accession>
<name>A0A0F9AT06_9ZZZZ</name>
<dbReference type="AlphaFoldDB" id="A0A0F9AT06"/>
<evidence type="ECO:0000313" key="1">
    <source>
        <dbReference type="EMBL" id="KKL12595.1"/>
    </source>
</evidence>
<comment type="caution">
    <text evidence="1">The sequence shown here is derived from an EMBL/GenBank/DDBJ whole genome shotgun (WGS) entry which is preliminary data.</text>
</comment>
<organism evidence="1">
    <name type="scientific">marine sediment metagenome</name>
    <dbReference type="NCBI Taxonomy" id="412755"/>
    <lineage>
        <taxon>unclassified sequences</taxon>
        <taxon>metagenomes</taxon>
        <taxon>ecological metagenomes</taxon>
    </lineage>
</organism>
<reference evidence="1" key="1">
    <citation type="journal article" date="2015" name="Nature">
        <title>Complex archaea that bridge the gap between prokaryotes and eukaryotes.</title>
        <authorList>
            <person name="Spang A."/>
            <person name="Saw J.H."/>
            <person name="Jorgensen S.L."/>
            <person name="Zaremba-Niedzwiedzka K."/>
            <person name="Martijn J."/>
            <person name="Lind A.E."/>
            <person name="van Eijk R."/>
            <person name="Schleper C."/>
            <person name="Guy L."/>
            <person name="Ettema T.J."/>
        </authorList>
    </citation>
    <scope>NUCLEOTIDE SEQUENCE</scope>
</reference>
<protein>
    <submittedName>
        <fullName evidence="1">Uncharacterized protein</fullName>
    </submittedName>
</protein>
<proteinExistence type="predicted"/>
<sequence>MSKVDIRLEYQRDTGHGLETINQMAGDTQVDEMCPECEADVYFHTREDILEYVKWLEEKLDSLEVLELLIKADNLFYNEKSNKTKT</sequence>